<dbReference type="Pfam" id="PF02452">
    <property type="entry name" value="PemK_toxin"/>
    <property type="match status" value="1"/>
</dbReference>
<evidence type="ECO:0000313" key="2">
    <source>
        <dbReference type="EMBL" id="GEO84362.1"/>
    </source>
</evidence>
<accession>A0A512HFY3</accession>
<dbReference type="Proteomes" id="UP000321717">
    <property type="component" value="Unassembled WGS sequence"/>
</dbReference>
<organism evidence="2 3">
    <name type="scientific">Ciceribacter naphthalenivorans</name>
    <dbReference type="NCBI Taxonomy" id="1118451"/>
    <lineage>
        <taxon>Bacteria</taxon>
        <taxon>Pseudomonadati</taxon>
        <taxon>Pseudomonadota</taxon>
        <taxon>Alphaproteobacteria</taxon>
        <taxon>Hyphomicrobiales</taxon>
        <taxon>Rhizobiaceae</taxon>
        <taxon>Ciceribacter</taxon>
    </lineage>
</organism>
<dbReference type="Gene3D" id="2.30.30.110">
    <property type="match status" value="1"/>
</dbReference>
<feature type="region of interest" description="Disordered" evidence="1">
    <location>
        <begin position="50"/>
        <end position="87"/>
    </location>
</feature>
<evidence type="ECO:0000313" key="3">
    <source>
        <dbReference type="Proteomes" id="UP000321717"/>
    </source>
</evidence>
<dbReference type="InterPro" id="IPR011067">
    <property type="entry name" value="Plasmid_toxin/cell-grow_inhib"/>
</dbReference>
<comment type="caution">
    <text evidence="2">The sequence shown here is derived from an EMBL/GenBank/DDBJ whole genome shotgun (WGS) entry which is preliminary data.</text>
</comment>
<keyword evidence="3" id="KW-1185">Reference proteome</keyword>
<gene>
    <name evidence="2" type="ORF">RNA01_12940</name>
</gene>
<dbReference type="GO" id="GO:0003677">
    <property type="term" value="F:DNA binding"/>
    <property type="evidence" value="ECO:0007669"/>
    <property type="project" value="InterPro"/>
</dbReference>
<dbReference type="EMBL" id="BJZP01000004">
    <property type="protein sequence ID" value="GEO84362.1"/>
    <property type="molecule type" value="Genomic_DNA"/>
</dbReference>
<name>A0A512HFY3_9HYPH</name>
<dbReference type="SUPFAM" id="SSF50118">
    <property type="entry name" value="Cell growth inhibitor/plasmid maintenance toxic component"/>
    <property type="match status" value="1"/>
</dbReference>
<dbReference type="AlphaFoldDB" id="A0A512HFY3"/>
<dbReference type="InterPro" id="IPR003477">
    <property type="entry name" value="PemK-like"/>
</dbReference>
<proteinExistence type="predicted"/>
<protein>
    <recommendedName>
        <fullName evidence="4">Growth inhibitor PemK</fullName>
    </recommendedName>
</protein>
<sequence>MKRGDVVTVAIFGDFGKPRPAVVIQASAFDATGTATVLLVTSTLTDAPLLRPTIQPDAENGLSKPSPSHGGQGNVGPARACQATTQTARRRYATFHHTGTCRLSRGSLSPSLTLSRP</sequence>
<evidence type="ECO:0008006" key="4">
    <source>
        <dbReference type="Google" id="ProtNLM"/>
    </source>
</evidence>
<feature type="compositionally biased region" description="Low complexity" evidence="1">
    <location>
        <begin position="78"/>
        <end position="87"/>
    </location>
</feature>
<evidence type="ECO:0000256" key="1">
    <source>
        <dbReference type="SAM" id="MobiDB-lite"/>
    </source>
</evidence>
<reference evidence="2 3" key="1">
    <citation type="submission" date="2019-07" db="EMBL/GenBank/DDBJ databases">
        <title>Whole genome shotgun sequence of Rhizobium naphthalenivorans NBRC 107585.</title>
        <authorList>
            <person name="Hosoyama A."/>
            <person name="Uohara A."/>
            <person name="Ohji S."/>
            <person name="Ichikawa N."/>
        </authorList>
    </citation>
    <scope>NUCLEOTIDE SEQUENCE [LARGE SCALE GENOMIC DNA]</scope>
    <source>
        <strain evidence="2 3">NBRC 107585</strain>
    </source>
</reference>